<evidence type="ECO:0000259" key="8">
    <source>
        <dbReference type="PROSITE" id="PS50011"/>
    </source>
</evidence>
<dbReference type="PROSITE" id="PS00107">
    <property type="entry name" value="PROTEIN_KINASE_ATP"/>
    <property type="match status" value="1"/>
</dbReference>
<dbReference type="EMBL" id="CP155447">
    <property type="protein sequence ID" value="XBH05332.1"/>
    <property type="molecule type" value="Genomic_DNA"/>
</dbReference>
<organism evidence="9">
    <name type="scientific">Singulisphaera sp. Ch08</name>
    <dbReference type="NCBI Taxonomy" id="3120278"/>
    <lineage>
        <taxon>Bacteria</taxon>
        <taxon>Pseudomonadati</taxon>
        <taxon>Planctomycetota</taxon>
        <taxon>Planctomycetia</taxon>
        <taxon>Isosphaerales</taxon>
        <taxon>Isosphaeraceae</taxon>
        <taxon>Singulisphaera</taxon>
    </lineage>
</organism>
<evidence type="ECO:0000256" key="5">
    <source>
        <dbReference type="PROSITE-ProRule" id="PRU10141"/>
    </source>
</evidence>
<keyword evidence="7" id="KW-0812">Transmembrane</keyword>
<dbReference type="InterPro" id="IPR000719">
    <property type="entry name" value="Prot_kinase_dom"/>
</dbReference>
<keyword evidence="4 5" id="KW-0067">ATP-binding</keyword>
<feature type="compositionally biased region" description="Polar residues" evidence="6">
    <location>
        <begin position="571"/>
        <end position="580"/>
    </location>
</feature>
<keyword evidence="7" id="KW-0472">Membrane</keyword>
<evidence type="ECO:0000256" key="1">
    <source>
        <dbReference type="ARBA" id="ARBA00022679"/>
    </source>
</evidence>
<feature type="domain" description="Protein kinase" evidence="8">
    <location>
        <begin position="18"/>
        <end position="284"/>
    </location>
</feature>
<dbReference type="InterPro" id="IPR008271">
    <property type="entry name" value="Ser/Thr_kinase_AS"/>
</dbReference>
<keyword evidence="1" id="KW-0808">Transferase</keyword>
<accession>A0AAU7CII4</accession>
<feature type="transmembrane region" description="Helical" evidence="7">
    <location>
        <begin position="433"/>
        <end position="455"/>
    </location>
</feature>
<dbReference type="Gene3D" id="3.30.200.20">
    <property type="entry name" value="Phosphorylase Kinase, domain 1"/>
    <property type="match status" value="1"/>
</dbReference>
<keyword evidence="2 5" id="KW-0547">Nucleotide-binding</keyword>
<keyword evidence="7" id="KW-1133">Transmembrane helix</keyword>
<sequence>MTAATDDPIGTSFASGRYIITAKLGEGGMGAVYRAEDKNLQSSVVIKLPHRSMVTDAEFSRRFRDEVRSLVRLSHPHIVKVTDVGEWEGLPFAVLQFLPGGSLDDRLAVWQGPAALAALVSWLGPIGSALDYVHSQKMVHRDVKPGNILFDAQGHPFLGDFGVVKVLAAAADDRSGRTAMTGTGMVLGTPHYMAPELIMGDPFDGRVDQYALAVTAYELLCGRRPFEHEVATRVLMMQTQDAPPSVAAFNPWTSPQLESALLKGLAKDPNDRYPTCAAFAASVVEASGLGPEERGRVRIRCGSCGTSMSVSVETLAKLSLSKRSAPCPKCQQPLNLTGGTATLVPPSRSGKQARGNGGSGTTVLDLRGSTPEIPVLRPQSKPRVPGDGTVVFGSVPAKTVAASPSKLDAGLELLDSEEEEDDGEEDKPSRPPFFWVTVGLALACVPLFAVAAFLWRATTGRSGNSREEAVASVVAAGQDLPATVPGEGRARERVARNNAFVPQRQGSARSAFPRLETGPFAKTRPSFGTPGPRIDAPASARSSNSPTLMDLSQPEAGSNLPGKDASPPPSQTHGIASQAGSERRKGEPLEKPAPPLELDPVADDEKPSSRNVPLRQVMTTPESVAGELITLEQVYCVGKVPWRLADGSLQVALIESDLELTSGFARVRFKDSFQIGLDRQLADQLIRLGKMQEIADSPPASSEWIMQPANLTLKVAHSPGTDKKQATRIVRLEFFESFKNEVRGSARKRLVVRFATQTVTAAGVSTGFGNSDEWQKVPKLGHAYNQFQRFFESNQSKNSQMKWEAFNNQLNRLIGEGTRQSIAEQAAIQARLRQMTTPRLP</sequence>
<feature type="binding site" evidence="5">
    <location>
        <position position="47"/>
    </location>
    <ligand>
        <name>ATP</name>
        <dbReference type="ChEBI" id="CHEBI:30616"/>
    </ligand>
</feature>
<dbReference type="PROSITE" id="PS00108">
    <property type="entry name" value="PROTEIN_KINASE_ST"/>
    <property type="match status" value="1"/>
</dbReference>
<dbReference type="RefSeq" id="WP_406698148.1">
    <property type="nucleotide sequence ID" value="NZ_CP155447.1"/>
</dbReference>
<evidence type="ECO:0000256" key="3">
    <source>
        <dbReference type="ARBA" id="ARBA00022777"/>
    </source>
</evidence>
<dbReference type="Gene3D" id="1.10.510.10">
    <property type="entry name" value="Transferase(Phosphotransferase) domain 1"/>
    <property type="match status" value="1"/>
</dbReference>
<evidence type="ECO:0000313" key="9">
    <source>
        <dbReference type="EMBL" id="XBH05332.1"/>
    </source>
</evidence>
<protein>
    <submittedName>
        <fullName evidence="9">Protein kinase</fullName>
    </submittedName>
</protein>
<evidence type="ECO:0000256" key="6">
    <source>
        <dbReference type="SAM" id="MobiDB-lite"/>
    </source>
</evidence>
<dbReference type="GO" id="GO:0005524">
    <property type="term" value="F:ATP binding"/>
    <property type="evidence" value="ECO:0007669"/>
    <property type="project" value="UniProtKB-UniRule"/>
</dbReference>
<proteinExistence type="predicted"/>
<dbReference type="GO" id="GO:0004674">
    <property type="term" value="F:protein serine/threonine kinase activity"/>
    <property type="evidence" value="ECO:0007669"/>
    <property type="project" value="TreeGrafter"/>
</dbReference>
<dbReference type="InterPro" id="IPR017441">
    <property type="entry name" value="Protein_kinase_ATP_BS"/>
</dbReference>
<name>A0AAU7CII4_9BACT</name>
<dbReference type="Pfam" id="PF00069">
    <property type="entry name" value="Pkinase"/>
    <property type="match status" value="1"/>
</dbReference>
<dbReference type="PANTHER" id="PTHR43289">
    <property type="entry name" value="MITOGEN-ACTIVATED PROTEIN KINASE KINASE KINASE 20-RELATED"/>
    <property type="match status" value="1"/>
</dbReference>
<dbReference type="SMART" id="SM00220">
    <property type="entry name" value="S_TKc"/>
    <property type="match status" value="1"/>
</dbReference>
<evidence type="ECO:0000256" key="7">
    <source>
        <dbReference type="SAM" id="Phobius"/>
    </source>
</evidence>
<dbReference type="AlphaFoldDB" id="A0AAU7CII4"/>
<feature type="region of interest" description="Disordered" evidence="6">
    <location>
        <begin position="497"/>
        <end position="614"/>
    </location>
</feature>
<gene>
    <name evidence="9" type="ORF">V5E97_04750</name>
</gene>
<dbReference type="PROSITE" id="PS50011">
    <property type="entry name" value="PROTEIN_KINASE_DOM"/>
    <property type="match status" value="1"/>
</dbReference>
<reference evidence="9" key="1">
    <citation type="submission" date="2024-05" db="EMBL/GenBank/DDBJ databases">
        <title>Planctomycetes of the genus Singulisphaera possess chitinolytic capabilities.</title>
        <authorList>
            <person name="Ivanova A."/>
        </authorList>
    </citation>
    <scope>NUCLEOTIDE SEQUENCE</scope>
    <source>
        <strain evidence="9">Ch08T</strain>
    </source>
</reference>
<feature type="region of interest" description="Disordered" evidence="6">
    <location>
        <begin position="338"/>
        <end position="386"/>
    </location>
</feature>
<feature type="compositionally biased region" description="Basic and acidic residues" evidence="6">
    <location>
        <begin position="581"/>
        <end position="590"/>
    </location>
</feature>
<dbReference type="PANTHER" id="PTHR43289:SF6">
    <property type="entry name" value="SERINE_THREONINE-PROTEIN KINASE NEKL-3"/>
    <property type="match status" value="1"/>
</dbReference>
<keyword evidence="3 9" id="KW-0418">Kinase</keyword>
<dbReference type="SUPFAM" id="SSF56112">
    <property type="entry name" value="Protein kinase-like (PK-like)"/>
    <property type="match status" value="1"/>
</dbReference>
<dbReference type="CDD" id="cd14014">
    <property type="entry name" value="STKc_PknB_like"/>
    <property type="match status" value="1"/>
</dbReference>
<dbReference type="InterPro" id="IPR011009">
    <property type="entry name" value="Kinase-like_dom_sf"/>
</dbReference>
<evidence type="ECO:0000256" key="2">
    <source>
        <dbReference type="ARBA" id="ARBA00022741"/>
    </source>
</evidence>
<evidence type="ECO:0000256" key="4">
    <source>
        <dbReference type="ARBA" id="ARBA00022840"/>
    </source>
</evidence>